<dbReference type="OrthoDB" id="9776710at2"/>
<dbReference type="Proteomes" id="UP000184120">
    <property type="component" value="Unassembled WGS sequence"/>
</dbReference>
<keyword evidence="6 7" id="KW-0472">Membrane</keyword>
<protein>
    <submittedName>
        <fullName evidence="8 9">Cytochrome D Ubiquinol oxidase subunit II</fullName>
    </submittedName>
</protein>
<keyword evidence="3" id="KW-1003">Cell membrane</keyword>
<feature type="transmembrane region" description="Helical" evidence="7">
    <location>
        <begin position="53"/>
        <end position="75"/>
    </location>
</feature>
<keyword evidence="11" id="KW-1185">Reference proteome</keyword>
<dbReference type="InterPro" id="IPR003317">
    <property type="entry name" value="Cyt-d_oxidase_su2"/>
</dbReference>
<feature type="transmembrane region" description="Helical" evidence="7">
    <location>
        <begin position="232"/>
        <end position="250"/>
    </location>
</feature>
<dbReference type="Proteomes" id="UP000650994">
    <property type="component" value="Unassembled WGS sequence"/>
</dbReference>
<evidence type="ECO:0000256" key="3">
    <source>
        <dbReference type="ARBA" id="ARBA00022475"/>
    </source>
</evidence>
<evidence type="ECO:0000256" key="2">
    <source>
        <dbReference type="ARBA" id="ARBA00007543"/>
    </source>
</evidence>
<dbReference type="GO" id="GO:0070069">
    <property type="term" value="C:cytochrome complex"/>
    <property type="evidence" value="ECO:0007669"/>
    <property type="project" value="TreeGrafter"/>
</dbReference>
<dbReference type="PANTHER" id="PTHR43141">
    <property type="entry name" value="CYTOCHROME BD2 SUBUNIT II"/>
    <property type="match status" value="1"/>
</dbReference>
<dbReference type="GO" id="GO:0019646">
    <property type="term" value="P:aerobic electron transport chain"/>
    <property type="evidence" value="ECO:0007669"/>
    <property type="project" value="TreeGrafter"/>
</dbReference>
<evidence type="ECO:0000256" key="7">
    <source>
        <dbReference type="SAM" id="Phobius"/>
    </source>
</evidence>
<proteinExistence type="inferred from homology"/>
<accession>A0A1M6UZE9</accession>
<feature type="transmembrane region" description="Helical" evidence="7">
    <location>
        <begin position="306"/>
        <end position="327"/>
    </location>
</feature>
<feature type="transmembrane region" description="Helical" evidence="7">
    <location>
        <begin position="201"/>
        <end position="220"/>
    </location>
</feature>
<reference evidence="10" key="2">
    <citation type="submission" date="2016-11" db="EMBL/GenBank/DDBJ databases">
        <authorList>
            <person name="Varghese N."/>
            <person name="Submissions S."/>
        </authorList>
    </citation>
    <scope>NUCLEOTIDE SEQUENCE [LARGE SCALE GENOMIC DNA]</scope>
    <source>
        <strain evidence="10">DSM 27989</strain>
    </source>
</reference>
<reference evidence="8" key="5">
    <citation type="submission" date="2024-05" db="EMBL/GenBank/DDBJ databases">
        <authorList>
            <person name="Sun Q."/>
            <person name="Zhou Y."/>
        </authorList>
    </citation>
    <scope>NUCLEOTIDE SEQUENCE</scope>
    <source>
        <strain evidence="8">CGMCC 1.12707</strain>
    </source>
</reference>
<feature type="transmembrane region" description="Helical" evidence="7">
    <location>
        <begin position="158"/>
        <end position="181"/>
    </location>
</feature>
<reference evidence="11" key="4">
    <citation type="journal article" date="2019" name="Int. J. Syst. Evol. Microbiol.">
        <title>The Global Catalogue of Microorganisms (GCM) 10K type strain sequencing project: providing services to taxonomists for standard genome sequencing and annotation.</title>
        <authorList>
            <consortium name="The Broad Institute Genomics Platform"/>
            <consortium name="The Broad Institute Genome Sequencing Center for Infectious Disease"/>
            <person name="Wu L."/>
            <person name="Ma J."/>
        </authorList>
    </citation>
    <scope>NUCLEOTIDE SEQUENCE [LARGE SCALE GENOMIC DNA]</scope>
    <source>
        <strain evidence="11">CGMCC 1.12707</strain>
    </source>
</reference>
<comment type="subcellular location">
    <subcellularLocation>
        <location evidence="1">Cell membrane</location>
        <topology evidence="1">Multi-pass membrane protein</topology>
    </subcellularLocation>
</comment>
<organism evidence="9 10">
    <name type="scientific">Chishuiella changwenlii</name>
    <dbReference type="NCBI Taxonomy" id="1434701"/>
    <lineage>
        <taxon>Bacteria</taxon>
        <taxon>Pseudomonadati</taxon>
        <taxon>Bacteroidota</taxon>
        <taxon>Flavobacteriia</taxon>
        <taxon>Flavobacteriales</taxon>
        <taxon>Weeksellaceae</taxon>
        <taxon>Chishuiella</taxon>
    </lineage>
</organism>
<dbReference type="GO" id="GO:0005886">
    <property type="term" value="C:plasma membrane"/>
    <property type="evidence" value="ECO:0007669"/>
    <property type="project" value="UniProtKB-SubCell"/>
</dbReference>
<evidence type="ECO:0000313" key="11">
    <source>
        <dbReference type="Proteomes" id="UP000650994"/>
    </source>
</evidence>
<dbReference type="EMBL" id="FRBH01000003">
    <property type="protein sequence ID" value="SHK74436.1"/>
    <property type="molecule type" value="Genomic_DNA"/>
</dbReference>
<feature type="transmembrane region" description="Helical" evidence="7">
    <location>
        <begin position="114"/>
        <end position="138"/>
    </location>
</feature>
<evidence type="ECO:0000313" key="10">
    <source>
        <dbReference type="Proteomes" id="UP000184120"/>
    </source>
</evidence>
<evidence type="ECO:0000256" key="4">
    <source>
        <dbReference type="ARBA" id="ARBA00022692"/>
    </source>
</evidence>
<dbReference type="STRING" id="1434701.SAMN05443634_103122"/>
<dbReference type="GO" id="GO:0009055">
    <property type="term" value="F:electron transfer activity"/>
    <property type="evidence" value="ECO:0007669"/>
    <property type="project" value="TreeGrafter"/>
</dbReference>
<keyword evidence="4 7" id="KW-0812">Transmembrane</keyword>
<reference evidence="8" key="1">
    <citation type="journal article" date="2014" name="Int. J. Syst. Evol. Microbiol.">
        <title>Complete genome of a new Firmicutes species belonging to the dominant human colonic microbiota ('Ruminococcus bicirculans') reveals two chromosomes and a selective capacity to utilize plant glucans.</title>
        <authorList>
            <consortium name="NISC Comparative Sequencing Program"/>
            <person name="Wegmann U."/>
            <person name="Louis P."/>
            <person name="Goesmann A."/>
            <person name="Henrissat B."/>
            <person name="Duncan S.H."/>
            <person name="Flint H.J."/>
        </authorList>
    </citation>
    <scope>NUCLEOTIDE SEQUENCE</scope>
    <source>
        <strain evidence="8">CGMCC 1.12707</strain>
    </source>
</reference>
<evidence type="ECO:0000313" key="9">
    <source>
        <dbReference type="EMBL" id="SHK74436.1"/>
    </source>
</evidence>
<dbReference type="Pfam" id="PF02322">
    <property type="entry name" value="Cyt_bd_oxida_II"/>
    <property type="match status" value="1"/>
</dbReference>
<feature type="transmembrane region" description="Helical" evidence="7">
    <location>
        <begin position="262"/>
        <end position="286"/>
    </location>
</feature>
<dbReference type="AlphaFoldDB" id="A0A1M6UZE9"/>
<evidence type="ECO:0000256" key="6">
    <source>
        <dbReference type="ARBA" id="ARBA00023136"/>
    </source>
</evidence>
<evidence type="ECO:0000256" key="1">
    <source>
        <dbReference type="ARBA" id="ARBA00004651"/>
    </source>
</evidence>
<name>A0A1M6UZE9_9FLAO</name>
<gene>
    <name evidence="8" type="ORF">GCM10010984_19770</name>
    <name evidence="9" type="ORF">SAMN05443634_103122</name>
</gene>
<evidence type="ECO:0000256" key="5">
    <source>
        <dbReference type="ARBA" id="ARBA00022989"/>
    </source>
</evidence>
<dbReference type="GO" id="GO:0016682">
    <property type="term" value="F:oxidoreductase activity, acting on diphenols and related substances as donors, oxygen as acceptor"/>
    <property type="evidence" value="ECO:0007669"/>
    <property type="project" value="TreeGrafter"/>
</dbReference>
<comment type="similarity">
    <text evidence="2">Belongs to the cytochrome ubiquinol oxidase subunit 2 family.</text>
</comment>
<evidence type="ECO:0000313" key="8">
    <source>
        <dbReference type="EMBL" id="GGF02311.1"/>
    </source>
</evidence>
<dbReference type="RefSeq" id="WP_072930038.1">
    <property type="nucleotide sequence ID" value="NZ_BMFL01000012.1"/>
</dbReference>
<sequence>MIYVVTAFLWVSTCLYLILGGADFGAGIVELFSEKKYKNQTKKIMYNSIGPIWEANHMWLIIAIVILFVGFPKMYADVSNYLHIPLVIMLLGIIARGTSFTFRNYDAVNDKWHNLYDVIFTYSSVVTPLFLGIISGSIVSGSIDNQATSFQDAYIFSWLSWFNVSVGLFTVVICSFLASVYSIQSVNNQEDKTKLRKRAKIYTTLIFVAGGIVFAVSVWKNIPLLEWITKQIYGYIAVSLATISIIALIYSLNKKKDQLTKVYAGLIVVMILFAVSYSHFPNLILFKDGTKLSLLKDFGAESTINMLAWALLLGSVFILPFLFYLIYSFNQRQKI</sequence>
<reference evidence="9" key="3">
    <citation type="submission" date="2016-11" db="EMBL/GenBank/DDBJ databases">
        <authorList>
            <person name="Jaros S."/>
            <person name="Januszkiewicz K."/>
            <person name="Wedrychowicz H."/>
        </authorList>
    </citation>
    <scope>NUCLEOTIDE SEQUENCE [LARGE SCALE GENOMIC DNA]</scope>
    <source>
        <strain evidence="9">DSM 27989</strain>
    </source>
</reference>
<feature type="transmembrane region" description="Helical" evidence="7">
    <location>
        <begin position="6"/>
        <end position="32"/>
    </location>
</feature>
<keyword evidence="5 7" id="KW-1133">Transmembrane helix</keyword>
<dbReference type="PANTHER" id="PTHR43141:SF4">
    <property type="entry name" value="CYTOCHROME BD2 SUBUNIT II"/>
    <property type="match status" value="1"/>
</dbReference>
<dbReference type="EMBL" id="BMFL01000012">
    <property type="protein sequence ID" value="GGF02311.1"/>
    <property type="molecule type" value="Genomic_DNA"/>
</dbReference>
<feature type="transmembrane region" description="Helical" evidence="7">
    <location>
        <begin position="81"/>
        <end position="102"/>
    </location>
</feature>